<feature type="domain" description="Archaeal Type IV pilin N-terminal" evidence="2">
    <location>
        <begin position="14"/>
        <end position="83"/>
    </location>
</feature>
<dbReference type="InterPro" id="IPR008969">
    <property type="entry name" value="CarboxyPept-like_regulatory"/>
</dbReference>
<dbReference type="KEGG" id="hla:Hlac_2314"/>
<dbReference type="EMBL" id="CP001365">
    <property type="protein sequence ID" value="ACM57890.1"/>
    <property type="molecule type" value="Genomic_DNA"/>
</dbReference>
<accession>B9LS16</accession>
<evidence type="ECO:0000259" key="2">
    <source>
        <dbReference type="Pfam" id="PF07790"/>
    </source>
</evidence>
<dbReference type="Proteomes" id="UP000000740">
    <property type="component" value="Chromosome 1"/>
</dbReference>
<organism evidence="3 4">
    <name type="scientific">Halorubrum lacusprofundi (strain ATCC 49239 / DSM 5036 / JCM 8891 / ACAM 34)</name>
    <dbReference type="NCBI Taxonomy" id="416348"/>
    <lineage>
        <taxon>Archaea</taxon>
        <taxon>Methanobacteriati</taxon>
        <taxon>Methanobacteriota</taxon>
        <taxon>Stenosarchaea group</taxon>
        <taxon>Halobacteria</taxon>
        <taxon>Halobacteriales</taxon>
        <taxon>Haloferacaceae</taxon>
        <taxon>Halorubrum</taxon>
    </lineage>
</organism>
<dbReference type="AlphaFoldDB" id="B9LS16"/>
<feature type="transmembrane region" description="Helical" evidence="1">
    <location>
        <begin position="21"/>
        <end position="40"/>
    </location>
</feature>
<name>B9LS16_HALLT</name>
<dbReference type="Pfam" id="PF13620">
    <property type="entry name" value="CarboxypepD_reg"/>
    <property type="match status" value="1"/>
</dbReference>
<dbReference type="InterPro" id="IPR013783">
    <property type="entry name" value="Ig-like_fold"/>
</dbReference>
<keyword evidence="1" id="KW-0472">Membrane</keyword>
<dbReference type="Gene3D" id="2.60.40.1120">
    <property type="entry name" value="Carboxypeptidase-like, regulatory domain"/>
    <property type="match status" value="1"/>
</dbReference>
<reference evidence="3 4" key="1">
    <citation type="journal article" date="2016" name="Stand. Genomic Sci.">
        <title>Complete genome sequence of the Antarctic Halorubrum lacusprofundi type strain ACAM 34.</title>
        <authorList>
            <person name="Anderson I.J."/>
            <person name="DasSarma P."/>
            <person name="Lucas S."/>
            <person name="Copeland A."/>
            <person name="Lapidus A."/>
            <person name="Del Rio T.G."/>
            <person name="Tice H."/>
            <person name="Dalin E."/>
            <person name="Bruce D.C."/>
            <person name="Goodwin L."/>
            <person name="Pitluck S."/>
            <person name="Sims D."/>
            <person name="Brettin T.S."/>
            <person name="Detter J.C."/>
            <person name="Han C.S."/>
            <person name="Larimer F."/>
            <person name="Hauser L."/>
            <person name="Land M."/>
            <person name="Ivanova N."/>
            <person name="Richardson P."/>
            <person name="Cavicchioli R."/>
            <person name="DasSarma S."/>
            <person name="Woese C.R."/>
            <person name="Kyrpides N.C."/>
        </authorList>
    </citation>
    <scope>NUCLEOTIDE SEQUENCE [LARGE SCALE GENOMIC DNA]</scope>
    <source>
        <strain evidence="4">ATCC 49239 / DSM 5036 / JCM 8891 / ACAM 34</strain>
    </source>
</reference>
<dbReference type="GeneID" id="7401931"/>
<evidence type="ECO:0000313" key="4">
    <source>
        <dbReference type="Proteomes" id="UP000000740"/>
    </source>
</evidence>
<keyword evidence="1" id="KW-0812">Transmembrane</keyword>
<dbReference type="InterPro" id="IPR012859">
    <property type="entry name" value="Pilin_N_archaeal"/>
</dbReference>
<evidence type="ECO:0000256" key="1">
    <source>
        <dbReference type="SAM" id="Phobius"/>
    </source>
</evidence>
<gene>
    <name evidence="3" type="ordered locus">Hlac_2314</name>
</gene>
<proteinExistence type="predicted"/>
<sequence length="527" mass="53511">MTDSLMSRPTSARAQSETVGTVLLLGVFVIAAGAVGAALVSDVASDGDEIVVSADMTADRSDLDVSHLGGDAVSNSDLTVIIKAGENRTRIAFAPPSGEFAPGDRRTFSDALVANASNDLLLVHQPSGTVLERASLAPEPAPTVETGVIEGTVVGADPITSAASGATFGLRRSVTPVTGATVTAEEAGRVAEATTTADGAYQFEALKPGEYEVTVMAVGFISVTRPVTVEANKTVTENFELDPLAPAEFAVTIDDVDTRVDAGEPVVVNATVENIGDEGGTQTIDLSAAGAVVDEETITLAGGESRQISLAWQTLPTDVGEVELAAASETDTATTTVRVLDAETDAVAYLDRDGDGSADETFTAAEMAFLNDLNGRFVVFDDARVAGSVAVDADRIAVEEDVTLSATAIELVGEDGVSLGEGSTLDTSSEWLFGSSTGDVTVRSDGRIDARGVSVTTAARALFGASAGDIDISAEGDVDVIQGAFDATGQALFGSGDGTIRIASDGGTVTATGAAFDPDPTIESAGE</sequence>
<keyword evidence="1" id="KW-1133">Transmembrane helix</keyword>
<dbReference type="Gene3D" id="2.60.40.10">
    <property type="entry name" value="Immunoglobulins"/>
    <property type="match status" value="1"/>
</dbReference>
<keyword evidence="4" id="KW-1185">Reference proteome</keyword>
<dbReference type="RefSeq" id="WP_015911011.1">
    <property type="nucleotide sequence ID" value="NC_012029.1"/>
</dbReference>
<dbReference type="Pfam" id="PF07790">
    <property type="entry name" value="Pilin_N"/>
    <property type="match status" value="1"/>
</dbReference>
<dbReference type="eggNOG" id="arCOG02087">
    <property type="taxonomic scope" value="Archaea"/>
</dbReference>
<evidence type="ECO:0000313" key="3">
    <source>
        <dbReference type="EMBL" id="ACM57890.1"/>
    </source>
</evidence>
<dbReference type="HOGENOM" id="CLU_516408_0_0_2"/>
<dbReference type="SUPFAM" id="SSF49464">
    <property type="entry name" value="Carboxypeptidase regulatory domain-like"/>
    <property type="match status" value="1"/>
</dbReference>
<protein>
    <recommendedName>
        <fullName evidence="2">Archaeal Type IV pilin N-terminal domain-containing protein</fullName>
    </recommendedName>
</protein>